<keyword evidence="2" id="KW-1185">Reference proteome</keyword>
<comment type="caution">
    <text evidence="1">The sequence shown here is derived from an EMBL/GenBank/DDBJ whole genome shotgun (WGS) entry which is preliminary data.</text>
</comment>
<dbReference type="Proteomes" id="UP001610563">
    <property type="component" value="Unassembled WGS sequence"/>
</dbReference>
<proteinExistence type="predicted"/>
<dbReference type="EMBL" id="JBFTWV010000011">
    <property type="protein sequence ID" value="KAL2798724.1"/>
    <property type="molecule type" value="Genomic_DNA"/>
</dbReference>
<organism evidence="1 2">
    <name type="scientific">Aspergillus keveii</name>
    <dbReference type="NCBI Taxonomy" id="714993"/>
    <lineage>
        <taxon>Eukaryota</taxon>
        <taxon>Fungi</taxon>
        <taxon>Dikarya</taxon>
        <taxon>Ascomycota</taxon>
        <taxon>Pezizomycotina</taxon>
        <taxon>Eurotiomycetes</taxon>
        <taxon>Eurotiomycetidae</taxon>
        <taxon>Eurotiales</taxon>
        <taxon>Aspergillaceae</taxon>
        <taxon>Aspergillus</taxon>
        <taxon>Aspergillus subgen. Nidulantes</taxon>
    </lineage>
</organism>
<accession>A0ABR4GI41</accession>
<evidence type="ECO:0000313" key="1">
    <source>
        <dbReference type="EMBL" id="KAL2798724.1"/>
    </source>
</evidence>
<evidence type="ECO:0000313" key="2">
    <source>
        <dbReference type="Proteomes" id="UP001610563"/>
    </source>
</evidence>
<protein>
    <submittedName>
        <fullName evidence="1">Uncharacterized protein</fullName>
    </submittedName>
</protein>
<reference evidence="1 2" key="1">
    <citation type="submission" date="2024-07" db="EMBL/GenBank/DDBJ databases">
        <title>Section-level genome sequencing and comparative genomics of Aspergillus sections Usti and Cavernicolus.</title>
        <authorList>
            <consortium name="Lawrence Berkeley National Laboratory"/>
            <person name="Nybo J.L."/>
            <person name="Vesth T.C."/>
            <person name="Theobald S."/>
            <person name="Frisvad J.C."/>
            <person name="Larsen T.O."/>
            <person name="Kjaerboelling I."/>
            <person name="Rothschild-Mancinelli K."/>
            <person name="Lyhne E.K."/>
            <person name="Kogle M.E."/>
            <person name="Barry K."/>
            <person name="Clum A."/>
            <person name="Na H."/>
            <person name="Ledsgaard L."/>
            <person name="Lin J."/>
            <person name="Lipzen A."/>
            <person name="Kuo A."/>
            <person name="Riley R."/>
            <person name="Mondo S."/>
            <person name="Labutti K."/>
            <person name="Haridas S."/>
            <person name="Pangalinan J."/>
            <person name="Salamov A.A."/>
            <person name="Simmons B.A."/>
            <person name="Magnuson J.K."/>
            <person name="Chen J."/>
            <person name="Drula E."/>
            <person name="Henrissat B."/>
            <person name="Wiebenga A."/>
            <person name="Lubbers R.J."/>
            <person name="Gomes A.C."/>
            <person name="Makela M.R."/>
            <person name="Stajich J."/>
            <person name="Grigoriev I.V."/>
            <person name="Mortensen U.H."/>
            <person name="De Vries R.P."/>
            <person name="Baker S.E."/>
            <person name="Andersen M.R."/>
        </authorList>
    </citation>
    <scope>NUCLEOTIDE SEQUENCE [LARGE SCALE GENOMIC DNA]</scope>
    <source>
        <strain evidence="1 2">CBS 209.92</strain>
    </source>
</reference>
<sequence length="173" mass="19324">MQSGLSLSPCCMTSAGQNAGSSSDFPINPPLSGRAHRLTRICRVPRTNWRVHGLEIVFNVDPFQLPLRLSAMNTRAHSQVFGDFHLGTIADDLYVILPCLFPLRSDKQRQVLADDEVPTNQRISCRAWLDRNPSVQNERAEGLSFSLDKNRTSLFGSRLQALPVRLTMMATDT</sequence>
<gene>
    <name evidence="1" type="ORF">BJX66DRAFT_22471</name>
</gene>
<name>A0ABR4GI41_9EURO</name>